<evidence type="ECO:0000313" key="1">
    <source>
        <dbReference type="EMBL" id="KAH7924393.1"/>
    </source>
</evidence>
<feature type="non-terminal residue" evidence="1">
    <location>
        <position position="320"/>
    </location>
</feature>
<proteinExistence type="predicted"/>
<dbReference type="Proteomes" id="UP000790709">
    <property type="component" value="Unassembled WGS sequence"/>
</dbReference>
<dbReference type="EMBL" id="MU266426">
    <property type="protein sequence ID" value="KAH7924393.1"/>
    <property type="molecule type" value="Genomic_DNA"/>
</dbReference>
<protein>
    <submittedName>
        <fullName evidence="1">Uncharacterized protein</fullName>
    </submittedName>
</protein>
<reference evidence="1" key="1">
    <citation type="journal article" date="2021" name="New Phytol.">
        <title>Evolutionary innovations through gain and loss of genes in the ectomycorrhizal Boletales.</title>
        <authorList>
            <person name="Wu G."/>
            <person name="Miyauchi S."/>
            <person name="Morin E."/>
            <person name="Kuo A."/>
            <person name="Drula E."/>
            <person name="Varga T."/>
            <person name="Kohler A."/>
            <person name="Feng B."/>
            <person name="Cao Y."/>
            <person name="Lipzen A."/>
            <person name="Daum C."/>
            <person name="Hundley H."/>
            <person name="Pangilinan J."/>
            <person name="Johnson J."/>
            <person name="Barry K."/>
            <person name="LaButti K."/>
            <person name="Ng V."/>
            <person name="Ahrendt S."/>
            <person name="Min B."/>
            <person name="Choi I.G."/>
            <person name="Park H."/>
            <person name="Plett J.M."/>
            <person name="Magnuson J."/>
            <person name="Spatafora J.W."/>
            <person name="Nagy L.G."/>
            <person name="Henrissat B."/>
            <person name="Grigoriev I.V."/>
            <person name="Yang Z.L."/>
            <person name="Xu J."/>
            <person name="Martin F.M."/>
        </authorList>
    </citation>
    <scope>NUCLEOTIDE SEQUENCE</scope>
    <source>
        <strain evidence="1">KUC20120723A-06</strain>
    </source>
</reference>
<organism evidence="1 2">
    <name type="scientific">Leucogyrophana mollusca</name>
    <dbReference type="NCBI Taxonomy" id="85980"/>
    <lineage>
        <taxon>Eukaryota</taxon>
        <taxon>Fungi</taxon>
        <taxon>Dikarya</taxon>
        <taxon>Basidiomycota</taxon>
        <taxon>Agaricomycotina</taxon>
        <taxon>Agaricomycetes</taxon>
        <taxon>Agaricomycetidae</taxon>
        <taxon>Boletales</taxon>
        <taxon>Boletales incertae sedis</taxon>
        <taxon>Leucogyrophana</taxon>
    </lineage>
</organism>
<comment type="caution">
    <text evidence="1">The sequence shown here is derived from an EMBL/GenBank/DDBJ whole genome shotgun (WGS) entry which is preliminary data.</text>
</comment>
<gene>
    <name evidence="1" type="ORF">BV22DRAFT_1035206</name>
</gene>
<accession>A0ACB8BGK8</accession>
<name>A0ACB8BGK8_9AGAM</name>
<keyword evidence="2" id="KW-1185">Reference proteome</keyword>
<sequence>MSLKRPLDIDDRPVSSSPPRGPKRRQLAESSLPPSSPFASSSSVFATPRTPCTWVVPSDSPTNPFGRIRRLTQSTTLPYRTPFSKHLALRFQLVRPGADANGNGRNVNRDGVYRILQVPLSYTLGHLRRLLAYAFHPSAQDDIVEPYNLRRSSKRLSGRGSNVITSDIPSSDKGKEPSPARETGHLFEVHRRVVMHSNSRRAGEIKEAQTWIKSSTAQDPYHYPGNASHLSEDTLWDDNEEGENWRWEAEEDFTLGQAWPKGGDLSRGITYHHDSSTQVHITINTKKVMSRKGVGNKPFMFQAYGSVDLDSPDDTLCLGV</sequence>
<evidence type="ECO:0000313" key="2">
    <source>
        <dbReference type="Proteomes" id="UP000790709"/>
    </source>
</evidence>